<feature type="region of interest" description="Disordered" evidence="6">
    <location>
        <begin position="101"/>
        <end position="176"/>
    </location>
</feature>
<dbReference type="GO" id="GO:0004861">
    <property type="term" value="F:cyclin-dependent protein serine/threonine kinase inhibitor activity"/>
    <property type="evidence" value="ECO:0007669"/>
    <property type="project" value="InterPro"/>
</dbReference>
<evidence type="ECO:0000256" key="2">
    <source>
        <dbReference type="ARBA" id="ARBA00006726"/>
    </source>
</evidence>
<evidence type="ECO:0000256" key="3">
    <source>
        <dbReference type="ARBA" id="ARBA00023013"/>
    </source>
</evidence>
<reference evidence="8 9" key="1">
    <citation type="submission" date="2024-04" db="EMBL/GenBank/DDBJ databases">
        <authorList>
            <person name="Waldvogel A.-M."/>
            <person name="Schoenle A."/>
        </authorList>
    </citation>
    <scope>NUCLEOTIDE SEQUENCE [LARGE SCALE GENOMIC DNA]</scope>
</reference>
<dbReference type="PANTHER" id="PTHR10265">
    <property type="entry name" value="CYCLIN-DEPENDENT KINASE INHIBITOR 1"/>
    <property type="match status" value="1"/>
</dbReference>
<feature type="domain" description="Cyclin-dependent kinase inhibitor" evidence="7">
    <location>
        <begin position="14"/>
        <end position="61"/>
    </location>
</feature>
<feature type="compositionally biased region" description="Basic residues" evidence="6">
    <location>
        <begin position="138"/>
        <end position="147"/>
    </location>
</feature>
<keyword evidence="3" id="KW-0649">Protein kinase inhibitor</keyword>
<gene>
    <name evidence="8" type="ORF">KC01_LOCUS31095</name>
</gene>
<organism evidence="8 9">
    <name type="scientific">Knipowitschia caucasica</name>
    <name type="common">Caucasian dwarf goby</name>
    <name type="synonym">Pomatoschistus caucasicus</name>
    <dbReference type="NCBI Taxonomy" id="637954"/>
    <lineage>
        <taxon>Eukaryota</taxon>
        <taxon>Metazoa</taxon>
        <taxon>Chordata</taxon>
        <taxon>Craniata</taxon>
        <taxon>Vertebrata</taxon>
        <taxon>Euteleostomi</taxon>
        <taxon>Actinopterygii</taxon>
        <taxon>Neopterygii</taxon>
        <taxon>Teleostei</taxon>
        <taxon>Neoteleostei</taxon>
        <taxon>Acanthomorphata</taxon>
        <taxon>Gobiaria</taxon>
        <taxon>Gobiiformes</taxon>
        <taxon>Gobioidei</taxon>
        <taxon>Gobiidae</taxon>
        <taxon>Gobiinae</taxon>
        <taxon>Knipowitschia</taxon>
    </lineage>
</organism>
<evidence type="ECO:0000259" key="7">
    <source>
        <dbReference type="Pfam" id="PF02234"/>
    </source>
</evidence>
<proteinExistence type="inferred from homology"/>
<name>A0AAV2LS96_KNICA</name>
<evidence type="ECO:0000256" key="4">
    <source>
        <dbReference type="ARBA" id="ARBA00023242"/>
    </source>
</evidence>
<keyword evidence="4" id="KW-0539">Nucleus</keyword>
<evidence type="ECO:0000256" key="1">
    <source>
        <dbReference type="ARBA" id="ARBA00004123"/>
    </source>
</evidence>
<dbReference type="PANTHER" id="PTHR10265:SF45">
    <property type="entry name" value="DACAPO"/>
    <property type="match status" value="1"/>
</dbReference>
<dbReference type="InterPro" id="IPR044898">
    <property type="entry name" value="CDI_dom_sf"/>
</dbReference>
<dbReference type="Pfam" id="PF02234">
    <property type="entry name" value="CDI"/>
    <property type="match status" value="1"/>
</dbReference>
<keyword evidence="5" id="KW-0131">Cell cycle</keyword>
<sequence length="190" mass="22143">MEVQIETSSVRRTLFGPVDHEQLRKDLSRRLRDITEQDSRRWNFDFYNHAPLSGRFQWEPVSSECAAEFYGLDRRESTKNQSRPAAGEEVEEVVEVEVEVEEVDEEDGLRPREGDIPNGDQENCPRVFNTCLADVTSPRRKRPRSRSTRKEQQNARITDFFAKRRRSTETKSVLGPFLSQSTEAPLRTIR</sequence>
<dbReference type="EMBL" id="OZ035826">
    <property type="protein sequence ID" value="CAL1603409.1"/>
    <property type="molecule type" value="Genomic_DNA"/>
</dbReference>
<protein>
    <recommendedName>
        <fullName evidence="7">Cyclin-dependent kinase inhibitor domain-containing protein</fullName>
    </recommendedName>
</protein>
<evidence type="ECO:0000256" key="5">
    <source>
        <dbReference type="ARBA" id="ARBA00023306"/>
    </source>
</evidence>
<comment type="subcellular location">
    <subcellularLocation>
        <location evidence="1">Nucleus</location>
    </subcellularLocation>
</comment>
<dbReference type="Proteomes" id="UP001497482">
    <property type="component" value="Chromosome 4"/>
</dbReference>
<evidence type="ECO:0000313" key="8">
    <source>
        <dbReference type="EMBL" id="CAL1603409.1"/>
    </source>
</evidence>
<dbReference type="Gene3D" id="4.10.365.10">
    <property type="entry name" value="p27"/>
    <property type="match status" value="1"/>
</dbReference>
<accession>A0AAV2LS96</accession>
<keyword evidence="9" id="KW-1185">Reference proteome</keyword>
<evidence type="ECO:0000256" key="6">
    <source>
        <dbReference type="SAM" id="MobiDB-lite"/>
    </source>
</evidence>
<dbReference type="InterPro" id="IPR003175">
    <property type="entry name" value="CDI_dom"/>
</dbReference>
<dbReference type="GO" id="GO:0051726">
    <property type="term" value="P:regulation of cell cycle"/>
    <property type="evidence" value="ECO:0007669"/>
    <property type="project" value="InterPro"/>
</dbReference>
<comment type="similarity">
    <text evidence="2">Belongs to the CDI family.</text>
</comment>
<dbReference type="GO" id="GO:0005634">
    <property type="term" value="C:nucleus"/>
    <property type="evidence" value="ECO:0007669"/>
    <property type="project" value="UniProtKB-SubCell"/>
</dbReference>
<dbReference type="AlphaFoldDB" id="A0AAV2LS96"/>
<evidence type="ECO:0000313" key="9">
    <source>
        <dbReference type="Proteomes" id="UP001497482"/>
    </source>
</evidence>